<gene>
    <name evidence="3" type="ORF">B5807_02456</name>
</gene>
<protein>
    <submittedName>
        <fullName evidence="3">Uncharacterized protein</fullName>
    </submittedName>
</protein>
<proteinExistence type="predicted"/>
<accession>A0A1Y2M9P6</accession>
<dbReference type="EMBL" id="KZ107839">
    <property type="protein sequence ID" value="OSS52207.1"/>
    <property type="molecule type" value="Genomic_DNA"/>
</dbReference>
<evidence type="ECO:0000313" key="3">
    <source>
        <dbReference type="EMBL" id="OSS52207.1"/>
    </source>
</evidence>
<dbReference type="InParanoid" id="A0A1Y2M9P6"/>
<reference evidence="3 4" key="1">
    <citation type="journal article" date="2017" name="Genome Announc.">
        <title>Genome sequence of the saprophytic ascomycete Epicoccum nigrum ICMP 19927 strain isolated from New Zealand.</title>
        <authorList>
            <person name="Fokin M."/>
            <person name="Fleetwood D."/>
            <person name="Weir B.S."/>
            <person name="Villas-Boas S.G."/>
        </authorList>
    </citation>
    <scope>NUCLEOTIDE SEQUENCE [LARGE SCALE GENOMIC DNA]</scope>
    <source>
        <strain evidence="3 4">ICMP 19927</strain>
    </source>
</reference>
<feature type="chain" id="PRO_5012305300" evidence="2">
    <location>
        <begin position="21"/>
        <end position="314"/>
    </location>
</feature>
<keyword evidence="4" id="KW-1185">Reference proteome</keyword>
<dbReference type="OMA" id="FATKAQQ"/>
<keyword evidence="2" id="KW-0732">Signal</keyword>
<dbReference type="Proteomes" id="UP000193240">
    <property type="component" value="Unassembled WGS sequence"/>
</dbReference>
<name>A0A1Y2M9P6_EPING</name>
<feature type="region of interest" description="Disordered" evidence="1">
    <location>
        <begin position="88"/>
        <end position="110"/>
    </location>
</feature>
<evidence type="ECO:0000256" key="2">
    <source>
        <dbReference type="SAM" id="SignalP"/>
    </source>
</evidence>
<feature type="signal peptide" evidence="2">
    <location>
        <begin position="1"/>
        <end position="20"/>
    </location>
</feature>
<evidence type="ECO:0000256" key="1">
    <source>
        <dbReference type="SAM" id="MobiDB-lite"/>
    </source>
</evidence>
<evidence type="ECO:0000313" key="4">
    <source>
        <dbReference type="Proteomes" id="UP000193240"/>
    </source>
</evidence>
<organism evidence="3 4">
    <name type="scientific">Epicoccum nigrum</name>
    <name type="common">Soil fungus</name>
    <name type="synonym">Epicoccum purpurascens</name>
    <dbReference type="NCBI Taxonomy" id="105696"/>
    <lineage>
        <taxon>Eukaryota</taxon>
        <taxon>Fungi</taxon>
        <taxon>Dikarya</taxon>
        <taxon>Ascomycota</taxon>
        <taxon>Pezizomycotina</taxon>
        <taxon>Dothideomycetes</taxon>
        <taxon>Pleosporomycetidae</taxon>
        <taxon>Pleosporales</taxon>
        <taxon>Pleosporineae</taxon>
        <taxon>Didymellaceae</taxon>
        <taxon>Epicoccum</taxon>
    </lineage>
</organism>
<sequence>MYFSPFLFAASAIALTITLSERGVSVPIDLTFEVRVPTSSAPGTPYVILPGLWRLDIPQTSKSGTLISWLGNYAKGKAYNTQVTSLDPTAPRNITTNSTSTSQKGGNSYTNATALADGQNARVVTTSFSSGDAASAAAAALDGTTSSSTSSSGTSNSSAIAAANALGDVVIITSANTANALDSQSFLFAQRAEAATSCAADNGSAASSEAERIDTLVIPIGQNSDGTETYWLTSSAYAACSAGTDAPSQSGSSSSGSRASLLGSRSTATCNGVASTQQQSSTTFRVTVKGTYTLLQGFDGAVGGQRVASSSAQC</sequence>
<dbReference type="AlphaFoldDB" id="A0A1Y2M9P6"/>